<dbReference type="EMBL" id="JAEPQZ010000001">
    <property type="protein sequence ID" value="KAG2185703.1"/>
    <property type="molecule type" value="Genomic_DNA"/>
</dbReference>
<reference evidence="3" key="1">
    <citation type="submission" date="2020-12" db="EMBL/GenBank/DDBJ databases">
        <title>Metabolic potential, ecology and presence of endohyphal bacteria is reflected in genomic diversity of Mucoromycotina.</title>
        <authorList>
            <person name="Muszewska A."/>
            <person name="Okrasinska A."/>
            <person name="Steczkiewicz K."/>
            <person name="Drgas O."/>
            <person name="Orlowska M."/>
            <person name="Perlinska-Lenart U."/>
            <person name="Aleksandrzak-Piekarczyk T."/>
            <person name="Szatraj K."/>
            <person name="Zielenkiewicz U."/>
            <person name="Pilsyk S."/>
            <person name="Malc E."/>
            <person name="Mieczkowski P."/>
            <person name="Kruszewska J.S."/>
            <person name="Biernat P."/>
            <person name="Pawlowska J."/>
        </authorList>
    </citation>
    <scope>NUCLEOTIDE SEQUENCE</scope>
    <source>
        <strain evidence="3">WA0000067209</strain>
    </source>
</reference>
<gene>
    <name evidence="3" type="ORF">INT43_002138</name>
</gene>
<evidence type="ECO:0000313" key="3">
    <source>
        <dbReference type="EMBL" id="KAG2185703.1"/>
    </source>
</evidence>
<dbReference type="GO" id="GO:0016020">
    <property type="term" value="C:membrane"/>
    <property type="evidence" value="ECO:0007669"/>
    <property type="project" value="TreeGrafter"/>
</dbReference>
<dbReference type="PANTHER" id="PTHR28654">
    <property type="entry name" value="AXIN INTERACTOR, DORSALIZATION-ASSOCIATED PROTEIN"/>
    <property type="match status" value="1"/>
</dbReference>
<evidence type="ECO:0000313" key="4">
    <source>
        <dbReference type="Proteomes" id="UP000654370"/>
    </source>
</evidence>
<accession>A0A8H7Q4G3</accession>
<keyword evidence="1" id="KW-0802">TPR repeat</keyword>
<feature type="repeat" description="TPR" evidence="1">
    <location>
        <begin position="40"/>
        <end position="73"/>
    </location>
</feature>
<evidence type="ECO:0008006" key="5">
    <source>
        <dbReference type="Google" id="ProtNLM"/>
    </source>
</evidence>
<evidence type="ECO:0000256" key="2">
    <source>
        <dbReference type="SAM" id="MobiDB-lite"/>
    </source>
</evidence>
<evidence type="ECO:0000256" key="1">
    <source>
        <dbReference type="PROSITE-ProRule" id="PRU00339"/>
    </source>
</evidence>
<dbReference type="AlphaFoldDB" id="A0A8H7Q4G3"/>
<comment type="caution">
    <text evidence="3">The sequence shown here is derived from an EMBL/GenBank/DDBJ whole genome shotgun (WGS) entry which is preliminary data.</text>
</comment>
<protein>
    <recommendedName>
        <fullName evidence="5">TPR-like protein</fullName>
    </recommendedName>
</protein>
<dbReference type="Gene3D" id="1.25.40.10">
    <property type="entry name" value="Tetratricopeptide repeat domain"/>
    <property type="match status" value="3"/>
</dbReference>
<dbReference type="Pfam" id="PF13181">
    <property type="entry name" value="TPR_8"/>
    <property type="match status" value="1"/>
</dbReference>
<proteinExistence type="predicted"/>
<dbReference type="PANTHER" id="PTHR28654:SF1">
    <property type="entry name" value="AXIN INTERACTOR, DORSALIZATION-ASSOCIATED PROTEIN"/>
    <property type="match status" value="1"/>
</dbReference>
<keyword evidence="4" id="KW-1185">Reference proteome</keyword>
<name>A0A8H7Q4G3_MORIS</name>
<feature type="compositionally biased region" description="Acidic residues" evidence="2">
    <location>
        <begin position="311"/>
        <end position="337"/>
    </location>
</feature>
<dbReference type="InterPro" id="IPR011990">
    <property type="entry name" value="TPR-like_helical_dom_sf"/>
</dbReference>
<dbReference type="GO" id="GO:0048264">
    <property type="term" value="P:determination of ventral identity"/>
    <property type="evidence" value="ECO:0007669"/>
    <property type="project" value="TreeGrafter"/>
</dbReference>
<dbReference type="SUPFAM" id="SSF48452">
    <property type="entry name" value="TPR-like"/>
    <property type="match status" value="2"/>
</dbReference>
<dbReference type="Proteomes" id="UP000654370">
    <property type="component" value="Unassembled WGS sequence"/>
</dbReference>
<feature type="region of interest" description="Disordered" evidence="2">
    <location>
        <begin position="304"/>
        <end position="337"/>
    </location>
</feature>
<sequence>MVNYTVADLLPKIQANIDSLEYDTAYAFCKRALEIDNGHAEILELTGQVEVELGDLYSAREHFAKAIEIQPDTGHEKYMCLGQLSGELEAIQCFQKGIDLMEKEKKQHDSNQEDIAILDHKIAAAYCSMTEIYLTDCCFEPDAEQKCEQYLQIAQSADPSNPEVYQMLASVRLSQVRNDEAREALQHSLQLWINKDPGDPSIPIYDTRLALVKLLLELQLYAEAFSVLERLQQENDQSVDLWYLWGWSYYCLGEEEQLPEEERKQQWEDARDCLETSVKLYDITGADDEAMLQHAKELIQSINAVVPPSAPEDEADQDDDGDHDLEIDSDQDDAMEM</sequence>
<organism evidence="3 4">
    <name type="scientific">Mortierella isabellina</name>
    <name type="common">Filamentous fungus</name>
    <name type="synonym">Umbelopsis isabellina</name>
    <dbReference type="NCBI Taxonomy" id="91625"/>
    <lineage>
        <taxon>Eukaryota</taxon>
        <taxon>Fungi</taxon>
        <taxon>Fungi incertae sedis</taxon>
        <taxon>Mucoromycota</taxon>
        <taxon>Mucoromycotina</taxon>
        <taxon>Umbelopsidomycetes</taxon>
        <taxon>Umbelopsidales</taxon>
        <taxon>Umbelopsidaceae</taxon>
        <taxon>Umbelopsis</taxon>
    </lineage>
</organism>
<dbReference type="CDD" id="cd24142">
    <property type="entry name" value="ACL4-like"/>
    <property type="match status" value="1"/>
</dbReference>
<dbReference type="GO" id="GO:0035091">
    <property type="term" value="F:phosphatidylinositol binding"/>
    <property type="evidence" value="ECO:0007669"/>
    <property type="project" value="TreeGrafter"/>
</dbReference>
<dbReference type="PROSITE" id="PS50005">
    <property type="entry name" value="TPR"/>
    <property type="match status" value="1"/>
</dbReference>
<dbReference type="OrthoDB" id="1914839at2759"/>
<dbReference type="InterPro" id="IPR019734">
    <property type="entry name" value="TPR_rpt"/>
</dbReference>